<protein>
    <submittedName>
        <fullName evidence="1">Uncharacterized protein</fullName>
    </submittedName>
</protein>
<proteinExistence type="predicted"/>
<evidence type="ECO:0000313" key="4">
    <source>
        <dbReference type="Proteomes" id="UP000321947"/>
    </source>
</evidence>
<comment type="caution">
    <text evidence="1">The sequence shown here is derived from an EMBL/GenBank/DDBJ whole genome shotgun (WGS) entry which is preliminary data.</text>
</comment>
<gene>
    <name evidence="2" type="ORF">E5676_scaffold105G001260</name>
    <name evidence="1" type="ORF">E6C27_scaffold13G001460</name>
</gene>
<sequence length="87" mass="9835">MILQESIENLTKEVKESNRAKHREESCASNGFGLKRKGNVGETDITLVFIGGSNTIYINELADEEKVKVAIVSFGQDEVDWFRWSNN</sequence>
<name>A0A5A7U409_CUCMM</name>
<evidence type="ECO:0000313" key="2">
    <source>
        <dbReference type="EMBL" id="TYK07705.1"/>
    </source>
</evidence>
<dbReference type="EMBL" id="SSTE01011953">
    <property type="protein sequence ID" value="KAA0049974.1"/>
    <property type="molecule type" value="Genomic_DNA"/>
</dbReference>
<dbReference type="AlphaFoldDB" id="A0A5A7U409"/>
<dbReference type="EMBL" id="SSTD01013124">
    <property type="protein sequence ID" value="TYK07705.1"/>
    <property type="molecule type" value="Genomic_DNA"/>
</dbReference>
<evidence type="ECO:0000313" key="1">
    <source>
        <dbReference type="EMBL" id="KAA0049974.1"/>
    </source>
</evidence>
<dbReference type="Proteomes" id="UP000321947">
    <property type="component" value="Unassembled WGS sequence"/>
</dbReference>
<organism evidence="1 3">
    <name type="scientific">Cucumis melo var. makuwa</name>
    <name type="common">Oriental melon</name>
    <dbReference type="NCBI Taxonomy" id="1194695"/>
    <lineage>
        <taxon>Eukaryota</taxon>
        <taxon>Viridiplantae</taxon>
        <taxon>Streptophyta</taxon>
        <taxon>Embryophyta</taxon>
        <taxon>Tracheophyta</taxon>
        <taxon>Spermatophyta</taxon>
        <taxon>Magnoliopsida</taxon>
        <taxon>eudicotyledons</taxon>
        <taxon>Gunneridae</taxon>
        <taxon>Pentapetalae</taxon>
        <taxon>rosids</taxon>
        <taxon>fabids</taxon>
        <taxon>Cucurbitales</taxon>
        <taxon>Cucurbitaceae</taxon>
        <taxon>Benincaseae</taxon>
        <taxon>Cucumis</taxon>
    </lineage>
</organism>
<accession>A0A5A7U409</accession>
<reference evidence="3 4" key="1">
    <citation type="submission" date="2019-08" db="EMBL/GenBank/DDBJ databases">
        <title>Draft genome sequences of two oriental melons (Cucumis melo L. var makuwa).</title>
        <authorList>
            <person name="Kwon S.-Y."/>
        </authorList>
    </citation>
    <scope>NUCLEOTIDE SEQUENCE [LARGE SCALE GENOMIC DNA]</scope>
    <source>
        <strain evidence="4">cv. Chang Bougi</strain>
        <strain evidence="3">cv. SW 3</strain>
        <tissue evidence="1">Leaf</tissue>
    </source>
</reference>
<evidence type="ECO:0000313" key="3">
    <source>
        <dbReference type="Proteomes" id="UP000321393"/>
    </source>
</evidence>
<dbReference type="Proteomes" id="UP000321393">
    <property type="component" value="Unassembled WGS sequence"/>
</dbReference>